<evidence type="ECO:0000313" key="1">
    <source>
        <dbReference type="EMBL" id="XDQ38096.1"/>
    </source>
</evidence>
<protein>
    <submittedName>
        <fullName evidence="1">Uncharacterized protein</fullName>
    </submittedName>
</protein>
<name>A0AB39Q6Y2_9ACTN</name>
<dbReference type="AlphaFoldDB" id="A0AB39Q6Y2"/>
<dbReference type="RefSeq" id="WP_369172803.1">
    <property type="nucleotide sequence ID" value="NZ_CP163439.1"/>
</dbReference>
<accession>A0AB39Q6Y2</accession>
<gene>
    <name evidence="1" type="ORF">AB5J49_34735</name>
</gene>
<organism evidence="1">
    <name type="scientific">Streptomyces sp. R28</name>
    <dbReference type="NCBI Taxonomy" id="3238628"/>
    <lineage>
        <taxon>Bacteria</taxon>
        <taxon>Bacillati</taxon>
        <taxon>Actinomycetota</taxon>
        <taxon>Actinomycetes</taxon>
        <taxon>Kitasatosporales</taxon>
        <taxon>Streptomycetaceae</taxon>
        <taxon>Streptomyces</taxon>
    </lineage>
</organism>
<reference evidence="1" key="1">
    <citation type="submission" date="2024-07" db="EMBL/GenBank/DDBJ databases">
        <authorList>
            <person name="Yu S.T."/>
        </authorList>
    </citation>
    <scope>NUCLEOTIDE SEQUENCE</scope>
    <source>
        <strain evidence="1">R28</strain>
    </source>
</reference>
<dbReference type="EMBL" id="CP163439">
    <property type="protein sequence ID" value="XDQ38096.1"/>
    <property type="molecule type" value="Genomic_DNA"/>
</dbReference>
<sequence>MPSRLPQAALAALAGPLLVGGAAKLLTPASRLAWPYRKGPLRAPLGPRLAGGAELAAAASLVLLPGRAAPATAVVTYGTLTAVAQSLDGQRCACFGAARLATVGRAHIGANALGSALAATLLACELPARPRLRGATAALAATVTAAAVLFADRQRAQGAADAVERCEQAVAAVRLYVSDNCPACRALKQLLGAMEPVRQDRVTLTVVGSGSELPPEMADMSVPCALPVDAAGDPVCSPVSGIGAVKALIDTIVIAGADAPHAA</sequence>
<proteinExistence type="predicted"/>